<organism evidence="2">
    <name type="scientific">Noctiluca scintillans</name>
    <name type="common">Sea sparkle</name>
    <name type="synonym">Red tide dinoflagellate</name>
    <dbReference type="NCBI Taxonomy" id="2966"/>
    <lineage>
        <taxon>Eukaryota</taxon>
        <taxon>Sar</taxon>
        <taxon>Alveolata</taxon>
        <taxon>Dinophyceae</taxon>
        <taxon>Noctilucales</taxon>
        <taxon>Noctilucaceae</taxon>
        <taxon>Noctiluca</taxon>
    </lineage>
</organism>
<reference evidence="2" key="1">
    <citation type="submission" date="2021-01" db="EMBL/GenBank/DDBJ databases">
        <authorList>
            <person name="Corre E."/>
            <person name="Pelletier E."/>
            <person name="Niang G."/>
            <person name="Scheremetjew M."/>
            <person name="Finn R."/>
            <person name="Kale V."/>
            <person name="Holt S."/>
            <person name="Cochrane G."/>
            <person name="Meng A."/>
            <person name="Brown T."/>
            <person name="Cohen L."/>
        </authorList>
    </citation>
    <scope>NUCLEOTIDE SEQUENCE</scope>
</reference>
<gene>
    <name evidence="2" type="ORF">NSCI0253_LOCUS15157</name>
</gene>
<evidence type="ECO:0000256" key="1">
    <source>
        <dbReference type="SAM" id="Phobius"/>
    </source>
</evidence>
<accession>A0A7S1A2Y9</accession>
<evidence type="ECO:0008006" key="3">
    <source>
        <dbReference type="Google" id="ProtNLM"/>
    </source>
</evidence>
<dbReference type="AlphaFoldDB" id="A0A7S1A2Y9"/>
<keyword evidence="1" id="KW-0812">Transmembrane</keyword>
<dbReference type="InterPro" id="IPR036514">
    <property type="entry name" value="SGNH_hydro_sf"/>
</dbReference>
<sequence>MATTEWLLGEPQTVLVFGDSWVANRYSWAEQWADTQRLSTTCFADNGCTSQDLADQLDACACWAQQQRLRSAVAIVHIGGNDLQSVIFDGDRRTVFLMLALACLQVLLWILLNIIAIPCCVCRQQQRVAGALLLHVWLPLAALVNVGDEVSLTAELTIHRFEAWISDLEERHEVESFVVSGLPVTPVLPFIQDIVAAFIGRPSGLNLSALGRCLVRRAHCCACWLLGLWCRCQRDLFLAACRRFEGRGRGRRVVFFDEAAALETLCGERGFWEDAVHPSPHGHALLAAEFAKVWKRKVCEV</sequence>
<keyword evidence="1" id="KW-1133">Transmembrane helix</keyword>
<keyword evidence="1" id="KW-0472">Membrane</keyword>
<feature type="transmembrane region" description="Helical" evidence="1">
    <location>
        <begin position="95"/>
        <end position="117"/>
    </location>
</feature>
<protein>
    <recommendedName>
        <fullName evidence="3">SGNH hydrolase-type esterase domain-containing protein</fullName>
    </recommendedName>
</protein>
<evidence type="ECO:0000313" key="2">
    <source>
        <dbReference type="EMBL" id="CAD8840809.1"/>
    </source>
</evidence>
<dbReference type="SUPFAM" id="SSF52266">
    <property type="entry name" value="SGNH hydrolase"/>
    <property type="match status" value="1"/>
</dbReference>
<proteinExistence type="predicted"/>
<name>A0A7S1A2Y9_NOCSC</name>
<dbReference type="EMBL" id="HBFQ01021690">
    <property type="protein sequence ID" value="CAD8840809.1"/>
    <property type="molecule type" value="Transcribed_RNA"/>
</dbReference>
<dbReference type="Gene3D" id="3.40.50.1110">
    <property type="entry name" value="SGNH hydrolase"/>
    <property type="match status" value="1"/>
</dbReference>